<protein>
    <submittedName>
        <fullName evidence="5">Crp/Fnr family transcriptional regulator</fullName>
    </submittedName>
</protein>
<gene>
    <name evidence="5" type="ORF">FHG85_07380</name>
</gene>
<keyword evidence="1" id="KW-0805">Transcription regulation</keyword>
<feature type="domain" description="HTH crp-type" evidence="4">
    <location>
        <begin position="76"/>
        <end position="145"/>
    </location>
</feature>
<dbReference type="PROSITE" id="PS51063">
    <property type="entry name" value="HTH_CRP_2"/>
    <property type="match status" value="1"/>
</dbReference>
<proteinExistence type="predicted"/>
<keyword evidence="2" id="KW-0238">DNA-binding</keyword>
<evidence type="ECO:0000313" key="6">
    <source>
        <dbReference type="Proteomes" id="UP000500961"/>
    </source>
</evidence>
<organism evidence="5 6">
    <name type="scientific">Tenuifilum thalassicum</name>
    <dbReference type="NCBI Taxonomy" id="2590900"/>
    <lineage>
        <taxon>Bacteria</taxon>
        <taxon>Pseudomonadati</taxon>
        <taxon>Bacteroidota</taxon>
        <taxon>Bacteroidia</taxon>
        <taxon>Bacteroidales</taxon>
        <taxon>Tenuifilaceae</taxon>
        <taxon>Tenuifilum</taxon>
    </lineage>
</organism>
<sequence>MKVGYSGNFIGIPSLLNGITFNFTLSSVKASTVCQIPFSVLDTILENNHKLSKEFLKCFSKDYLYQANRLSGLLFKQLPGRVADLILYFAEEIYSSDEFEFPLNRAGLAEICGTTKESLIRTLSEFNHDRIIELNRNSVKINSYDILKTLSKLG</sequence>
<dbReference type="KEGG" id="ttz:FHG85_07380"/>
<dbReference type="Proteomes" id="UP000500961">
    <property type="component" value="Chromosome"/>
</dbReference>
<dbReference type="EMBL" id="CP041345">
    <property type="protein sequence ID" value="QKG81236.1"/>
    <property type="molecule type" value="Genomic_DNA"/>
</dbReference>
<dbReference type="SMART" id="SM00419">
    <property type="entry name" value="HTH_CRP"/>
    <property type="match status" value="1"/>
</dbReference>
<evidence type="ECO:0000256" key="2">
    <source>
        <dbReference type="ARBA" id="ARBA00023125"/>
    </source>
</evidence>
<dbReference type="Gene3D" id="1.10.10.10">
    <property type="entry name" value="Winged helix-like DNA-binding domain superfamily/Winged helix DNA-binding domain"/>
    <property type="match status" value="1"/>
</dbReference>
<dbReference type="Pfam" id="PF13545">
    <property type="entry name" value="HTH_Crp_2"/>
    <property type="match status" value="1"/>
</dbReference>
<dbReference type="InterPro" id="IPR036390">
    <property type="entry name" value="WH_DNA-bd_sf"/>
</dbReference>
<reference evidence="5 6" key="1">
    <citation type="submission" date="2019-07" db="EMBL/GenBank/DDBJ databases">
        <title>Thalassofilum flectens gen. nov., sp. nov., a novel moderate thermophilic anaerobe from a shallow sea hot spring in Kunashir Island (Russia), representing a new family in the order Bacteroidales, and proposal of Thalassofilacea fam. nov.</title>
        <authorList>
            <person name="Kochetkova T.V."/>
            <person name="Podosokorskaya O.A."/>
            <person name="Novikov A."/>
            <person name="Elcheninov A.G."/>
            <person name="Toshchakov S.V."/>
            <person name="Kublanov I.V."/>
        </authorList>
    </citation>
    <scope>NUCLEOTIDE SEQUENCE [LARGE SCALE GENOMIC DNA]</scope>
    <source>
        <strain evidence="5 6">38-H</strain>
    </source>
</reference>
<evidence type="ECO:0000256" key="3">
    <source>
        <dbReference type="ARBA" id="ARBA00023163"/>
    </source>
</evidence>
<dbReference type="InterPro" id="IPR014710">
    <property type="entry name" value="RmlC-like_jellyroll"/>
</dbReference>
<dbReference type="Gene3D" id="2.60.120.10">
    <property type="entry name" value="Jelly Rolls"/>
    <property type="match status" value="1"/>
</dbReference>
<evidence type="ECO:0000259" key="4">
    <source>
        <dbReference type="PROSITE" id="PS51063"/>
    </source>
</evidence>
<dbReference type="GO" id="GO:0006355">
    <property type="term" value="P:regulation of DNA-templated transcription"/>
    <property type="evidence" value="ECO:0007669"/>
    <property type="project" value="InterPro"/>
</dbReference>
<accession>A0A7D3XNV3</accession>
<dbReference type="SUPFAM" id="SSF46785">
    <property type="entry name" value="Winged helix' DNA-binding domain"/>
    <property type="match status" value="1"/>
</dbReference>
<evidence type="ECO:0000313" key="5">
    <source>
        <dbReference type="EMBL" id="QKG81236.1"/>
    </source>
</evidence>
<dbReference type="InterPro" id="IPR012318">
    <property type="entry name" value="HTH_CRP"/>
</dbReference>
<dbReference type="SUPFAM" id="SSF51206">
    <property type="entry name" value="cAMP-binding domain-like"/>
    <property type="match status" value="1"/>
</dbReference>
<dbReference type="InterPro" id="IPR036388">
    <property type="entry name" value="WH-like_DNA-bd_sf"/>
</dbReference>
<keyword evidence="3" id="KW-0804">Transcription</keyword>
<evidence type="ECO:0000256" key="1">
    <source>
        <dbReference type="ARBA" id="ARBA00023015"/>
    </source>
</evidence>
<dbReference type="InterPro" id="IPR018490">
    <property type="entry name" value="cNMP-bd_dom_sf"/>
</dbReference>
<dbReference type="AlphaFoldDB" id="A0A7D3XNV3"/>
<name>A0A7D3XNV3_9BACT</name>
<dbReference type="GO" id="GO:0003677">
    <property type="term" value="F:DNA binding"/>
    <property type="evidence" value="ECO:0007669"/>
    <property type="project" value="UniProtKB-KW"/>
</dbReference>
<keyword evidence="6" id="KW-1185">Reference proteome</keyword>